<dbReference type="Pfam" id="PF07162">
    <property type="entry name" value="B9-C2"/>
    <property type="match status" value="1"/>
</dbReference>
<evidence type="ECO:0000256" key="4">
    <source>
        <dbReference type="ARBA" id="ARBA00023212"/>
    </source>
</evidence>
<evidence type="ECO:0000256" key="5">
    <source>
        <dbReference type="ARBA" id="ARBA00023273"/>
    </source>
</evidence>
<dbReference type="PROSITE" id="PS51381">
    <property type="entry name" value="C2_B9"/>
    <property type="match status" value="1"/>
</dbReference>
<protein>
    <recommendedName>
        <fullName evidence="9">Meckel syndrome type 1 protein</fullName>
    </recommendedName>
</protein>
<keyword evidence="8" id="KW-1185">Reference proteome</keyword>
<gene>
    <name evidence="7" type="ORF">LOTGIDRAFT_228399</name>
</gene>
<keyword evidence="5" id="KW-0966">Cell projection</keyword>
<evidence type="ECO:0000256" key="3">
    <source>
        <dbReference type="ARBA" id="ARBA00022794"/>
    </source>
</evidence>
<dbReference type="OrthoDB" id="10263520at2759"/>
<dbReference type="GO" id="GO:0060271">
    <property type="term" value="P:cilium assembly"/>
    <property type="evidence" value="ECO:0007669"/>
    <property type="project" value="TreeGrafter"/>
</dbReference>
<keyword evidence="2" id="KW-0963">Cytoplasm</keyword>
<dbReference type="InterPro" id="IPR010796">
    <property type="entry name" value="C2_B9-type_dom"/>
</dbReference>
<keyword evidence="4" id="KW-0206">Cytoskeleton</keyword>
<dbReference type="AlphaFoldDB" id="V4ASP5"/>
<keyword evidence="3" id="KW-0970">Cilium biogenesis/degradation</keyword>
<dbReference type="OMA" id="GEDYWGR"/>
<evidence type="ECO:0000256" key="2">
    <source>
        <dbReference type="ARBA" id="ARBA00022490"/>
    </source>
</evidence>
<dbReference type="CTD" id="20247651"/>
<evidence type="ECO:0008006" key="9">
    <source>
        <dbReference type="Google" id="ProtNLM"/>
    </source>
</evidence>
<name>V4ASP5_LOTGI</name>
<evidence type="ECO:0000256" key="6">
    <source>
        <dbReference type="SAM" id="MobiDB-lite"/>
    </source>
</evidence>
<dbReference type="GeneID" id="20247651"/>
<dbReference type="GO" id="GO:0036038">
    <property type="term" value="C:MKS complex"/>
    <property type="evidence" value="ECO:0007669"/>
    <property type="project" value="TreeGrafter"/>
</dbReference>
<dbReference type="STRING" id="225164.V4ASP5"/>
<organism evidence="7 8">
    <name type="scientific">Lottia gigantea</name>
    <name type="common">Giant owl limpet</name>
    <dbReference type="NCBI Taxonomy" id="225164"/>
    <lineage>
        <taxon>Eukaryota</taxon>
        <taxon>Metazoa</taxon>
        <taxon>Spiralia</taxon>
        <taxon>Lophotrochozoa</taxon>
        <taxon>Mollusca</taxon>
        <taxon>Gastropoda</taxon>
        <taxon>Patellogastropoda</taxon>
        <taxon>Lottioidea</taxon>
        <taxon>Lottiidae</taxon>
        <taxon>Lottia</taxon>
    </lineage>
</organism>
<accession>V4ASP5</accession>
<dbReference type="Proteomes" id="UP000030746">
    <property type="component" value="Unassembled WGS sequence"/>
</dbReference>
<dbReference type="EMBL" id="KB201304">
    <property type="protein sequence ID" value="ESO97860.1"/>
    <property type="molecule type" value="Genomic_DNA"/>
</dbReference>
<dbReference type="KEGG" id="lgi:LOTGIDRAFT_228399"/>
<evidence type="ECO:0000256" key="1">
    <source>
        <dbReference type="ARBA" id="ARBA00004120"/>
    </source>
</evidence>
<sequence>MADLYEPDVGTAYYRSNDPLKNLRFRVTLKRITSTSIVPQAQNKSEDDDVELQSVDQKSSVQSDEEQMVILWQEKVFGQREIDLYSNADNCYNVMDQKYFEDVSKLLEKGRPTNRIFSYVDHDSFSNQDETLNYMTSSAKEKPSNLAKNMAHIRRRRIGGRQAKERELGIIPKTNIVVADPSDERIAKNHIDAPPMQVMYIMADLSPREQPASEESENILCSLHVDAHGVLSIRPDFNRGRKAYIIETGTLGKEVFEYTIEHASKPMNRLEQEKEMKMYREVYTRHKEFLQACVGSEFEMPPPDVLRLLVFGELEMAKDFDSDNIYIQFFIDLPKDWYAESPQQLSWVTQTCQLKTKGQNNIAHFGFPFQVELFYKREIITEENKDVMPHFPIIYVEVLSLDSWQRYRTEGYTYFSLPGKPGTSYETQDCWRPLKDSVVSNLRRFFIGGSPELEFPTYTAIPSTFDGSHLSKFGFRTETTGSVCMRFNTMLQSRMFVQKKSNKKSLGALLDNLGITSQQASVASVIEAFKKARLKMLQARESATRTLLKDDDDNENTKKQ</sequence>
<feature type="region of interest" description="Disordered" evidence="6">
    <location>
        <begin position="39"/>
        <end position="59"/>
    </location>
</feature>
<comment type="subcellular location">
    <subcellularLocation>
        <location evidence="1">Cytoplasm</location>
        <location evidence="1">Cytoskeleton</location>
        <location evidence="1">Cilium basal body</location>
    </subcellularLocation>
</comment>
<evidence type="ECO:0000313" key="7">
    <source>
        <dbReference type="EMBL" id="ESO97860.1"/>
    </source>
</evidence>
<reference evidence="7 8" key="1">
    <citation type="journal article" date="2013" name="Nature">
        <title>Insights into bilaterian evolution from three spiralian genomes.</title>
        <authorList>
            <person name="Simakov O."/>
            <person name="Marletaz F."/>
            <person name="Cho S.J."/>
            <person name="Edsinger-Gonzales E."/>
            <person name="Havlak P."/>
            <person name="Hellsten U."/>
            <person name="Kuo D.H."/>
            <person name="Larsson T."/>
            <person name="Lv J."/>
            <person name="Arendt D."/>
            <person name="Savage R."/>
            <person name="Osoegawa K."/>
            <person name="de Jong P."/>
            <person name="Grimwood J."/>
            <person name="Chapman J.A."/>
            <person name="Shapiro H."/>
            <person name="Aerts A."/>
            <person name="Otillar R.P."/>
            <person name="Terry A.Y."/>
            <person name="Boore J.L."/>
            <person name="Grigoriev I.V."/>
            <person name="Lindberg D.R."/>
            <person name="Seaver E.C."/>
            <person name="Weisblat D.A."/>
            <person name="Putnam N.H."/>
            <person name="Rokhsar D.S."/>
        </authorList>
    </citation>
    <scope>NUCLEOTIDE SEQUENCE [LARGE SCALE GENOMIC DNA]</scope>
</reference>
<dbReference type="HOGENOM" id="CLU_026711_0_1_1"/>
<dbReference type="PANTHER" id="PTHR12968">
    <property type="entry name" value="B9 DOMAIN-CONTAINING"/>
    <property type="match status" value="1"/>
</dbReference>
<proteinExistence type="predicted"/>
<dbReference type="PANTHER" id="PTHR12968:SF4">
    <property type="entry name" value="TECTONIC-LIKE COMPLEX MEMBER MKS1"/>
    <property type="match status" value="1"/>
</dbReference>
<dbReference type="RefSeq" id="XP_009051701.1">
    <property type="nucleotide sequence ID" value="XM_009053453.1"/>
</dbReference>
<evidence type="ECO:0000313" key="8">
    <source>
        <dbReference type="Proteomes" id="UP000030746"/>
    </source>
</evidence>